<sequence length="39" mass="4750">MPEEEKISTSVFVFRVRRKDSTSMYSEMIFREKATEKYI</sequence>
<organism evidence="1 2">
    <name type="scientific">Dyadobacter jejuensis</name>
    <dbReference type="NCBI Taxonomy" id="1082580"/>
    <lineage>
        <taxon>Bacteria</taxon>
        <taxon>Pseudomonadati</taxon>
        <taxon>Bacteroidota</taxon>
        <taxon>Cytophagia</taxon>
        <taxon>Cytophagales</taxon>
        <taxon>Spirosomataceae</taxon>
        <taxon>Dyadobacter</taxon>
    </lineage>
</organism>
<accession>A0A316ADY0</accession>
<reference evidence="1 2" key="1">
    <citation type="submission" date="2018-03" db="EMBL/GenBank/DDBJ databases">
        <title>Genomic Encyclopedia of Archaeal and Bacterial Type Strains, Phase II (KMG-II): from individual species to whole genera.</title>
        <authorList>
            <person name="Goeker M."/>
        </authorList>
    </citation>
    <scope>NUCLEOTIDE SEQUENCE [LARGE SCALE GENOMIC DNA]</scope>
    <source>
        <strain evidence="1 2">DSM 100346</strain>
    </source>
</reference>
<gene>
    <name evidence="1" type="ORF">CLV98_11281</name>
</gene>
<comment type="caution">
    <text evidence="1">The sequence shown here is derived from an EMBL/GenBank/DDBJ whole genome shotgun (WGS) entry which is preliminary data.</text>
</comment>
<dbReference type="AlphaFoldDB" id="A0A316ADY0"/>
<dbReference type="Proteomes" id="UP000245880">
    <property type="component" value="Unassembled WGS sequence"/>
</dbReference>
<dbReference type="EMBL" id="QGDT01000012">
    <property type="protein sequence ID" value="PWJ55986.1"/>
    <property type="molecule type" value="Genomic_DNA"/>
</dbReference>
<keyword evidence="2" id="KW-1185">Reference proteome</keyword>
<proteinExistence type="predicted"/>
<protein>
    <submittedName>
        <fullName evidence="1">Uncharacterized protein</fullName>
    </submittedName>
</protein>
<evidence type="ECO:0000313" key="1">
    <source>
        <dbReference type="EMBL" id="PWJ55986.1"/>
    </source>
</evidence>
<evidence type="ECO:0000313" key="2">
    <source>
        <dbReference type="Proteomes" id="UP000245880"/>
    </source>
</evidence>
<name>A0A316ADY0_9BACT</name>